<name>A0A8X6PGU4_NEPPI</name>
<organism evidence="1 2">
    <name type="scientific">Nephila pilipes</name>
    <name type="common">Giant wood spider</name>
    <name type="synonym">Nephila maculata</name>
    <dbReference type="NCBI Taxonomy" id="299642"/>
    <lineage>
        <taxon>Eukaryota</taxon>
        <taxon>Metazoa</taxon>
        <taxon>Ecdysozoa</taxon>
        <taxon>Arthropoda</taxon>
        <taxon>Chelicerata</taxon>
        <taxon>Arachnida</taxon>
        <taxon>Araneae</taxon>
        <taxon>Araneomorphae</taxon>
        <taxon>Entelegynae</taxon>
        <taxon>Araneoidea</taxon>
        <taxon>Nephilidae</taxon>
        <taxon>Nephila</taxon>
    </lineage>
</organism>
<keyword evidence="2" id="KW-1185">Reference proteome</keyword>
<dbReference type="Proteomes" id="UP000887013">
    <property type="component" value="Unassembled WGS sequence"/>
</dbReference>
<accession>A0A8X6PGU4</accession>
<gene>
    <name evidence="1" type="ORF">NPIL_247151</name>
</gene>
<comment type="caution">
    <text evidence="1">The sequence shown here is derived from an EMBL/GenBank/DDBJ whole genome shotgun (WGS) entry which is preliminary data.</text>
</comment>
<sequence>MQTPDSNDFAFEAMDCFKGKVIRLIALPAAVCCSEIADGISDLQIDKTFFFINISSKGLKSWWIYREKSCWAKLLKQFSKRTNQKKVINLYIEKYHTTQEILKIYQNILHQSENDIIVNSVH</sequence>
<dbReference type="EMBL" id="BMAW01020849">
    <property type="protein sequence ID" value="GFT70375.1"/>
    <property type="molecule type" value="Genomic_DNA"/>
</dbReference>
<dbReference type="AlphaFoldDB" id="A0A8X6PGU4"/>
<protein>
    <submittedName>
        <fullName evidence="1">Uncharacterized protein</fullName>
    </submittedName>
</protein>
<reference evidence="1" key="1">
    <citation type="submission" date="2020-08" db="EMBL/GenBank/DDBJ databases">
        <title>Multicomponent nature underlies the extraordinary mechanical properties of spider dragline silk.</title>
        <authorList>
            <person name="Kono N."/>
            <person name="Nakamura H."/>
            <person name="Mori M."/>
            <person name="Yoshida Y."/>
            <person name="Ohtoshi R."/>
            <person name="Malay A.D."/>
            <person name="Moran D.A.P."/>
            <person name="Tomita M."/>
            <person name="Numata K."/>
            <person name="Arakawa K."/>
        </authorList>
    </citation>
    <scope>NUCLEOTIDE SEQUENCE</scope>
</reference>
<evidence type="ECO:0000313" key="1">
    <source>
        <dbReference type="EMBL" id="GFT70375.1"/>
    </source>
</evidence>
<proteinExistence type="predicted"/>
<evidence type="ECO:0000313" key="2">
    <source>
        <dbReference type="Proteomes" id="UP000887013"/>
    </source>
</evidence>